<proteinExistence type="predicted"/>
<accession>A0AAV0H5I4</accession>
<evidence type="ECO:0000313" key="3">
    <source>
        <dbReference type="Proteomes" id="UP001154282"/>
    </source>
</evidence>
<protein>
    <submittedName>
        <fullName evidence="2">Uncharacterized protein</fullName>
    </submittedName>
</protein>
<gene>
    <name evidence="2" type="ORF">LITE_LOCUS2716</name>
</gene>
<dbReference type="EMBL" id="CAMGYJ010000002">
    <property type="protein sequence ID" value="CAI0380526.1"/>
    <property type="molecule type" value="Genomic_DNA"/>
</dbReference>
<sequence>MGRRQREVHQPSLCLTPGPEGQRLYRREKAGERGGHREVYIDRDRDVEILHGRVFLQVHRLGVVLG</sequence>
<dbReference type="AlphaFoldDB" id="A0AAV0H5I4"/>
<organism evidence="2 3">
    <name type="scientific">Linum tenue</name>
    <dbReference type="NCBI Taxonomy" id="586396"/>
    <lineage>
        <taxon>Eukaryota</taxon>
        <taxon>Viridiplantae</taxon>
        <taxon>Streptophyta</taxon>
        <taxon>Embryophyta</taxon>
        <taxon>Tracheophyta</taxon>
        <taxon>Spermatophyta</taxon>
        <taxon>Magnoliopsida</taxon>
        <taxon>eudicotyledons</taxon>
        <taxon>Gunneridae</taxon>
        <taxon>Pentapetalae</taxon>
        <taxon>rosids</taxon>
        <taxon>fabids</taxon>
        <taxon>Malpighiales</taxon>
        <taxon>Linaceae</taxon>
        <taxon>Linum</taxon>
    </lineage>
</organism>
<evidence type="ECO:0000313" key="2">
    <source>
        <dbReference type="EMBL" id="CAI0380526.1"/>
    </source>
</evidence>
<reference evidence="2" key="1">
    <citation type="submission" date="2022-08" db="EMBL/GenBank/DDBJ databases">
        <authorList>
            <person name="Gutierrez-Valencia J."/>
        </authorList>
    </citation>
    <scope>NUCLEOTIDE SEQUENCE</scope>
</reference>
<dbReference type="Proteomes" id="UP001154282">
    <property type="component" value="Unassembled WGS sequence"/>
</dbReference>
<keyword evidence="3" id="KW-1185">Reference proteome</keyword>
<name>A0AAV0H5I4_9ROSI</name>
<feature type="region of interest" description="Disordered" evidence="1">
    <location>
        <begin position="1"/>
        <end position="20"/>
    </location>
</feature>
<evidence type="ECO:0000256" key="1">
    <source>
        <dbReference type="SAM" id="MobiDB-lite"/>
    </source>
</evidence>
<comment type="caution">
    <text evidence="2">The sequence shown here is derived from an EMBL/GenBank/DDBJ whole genome shotgun (WGS) entry which is preliminary data.</text>
</comment>